<gene>
    <name evidence="3" type="ORF">O3G_MSEX010236</name>
</gene>
<evidence type="ECO:0000259" key="1">
    <source>
        <dbReference type="PROSITE" id="PS50191"/>
    </source>
</evidence>
<dbReference type="CDD" id="cd00170">
    <property type="entry name" value="SEC14"/>
    <property type="match status" value="1"/>
</dbReference>
<dbReference type="GO" id="GO:0016020">
    <property type="term" value="C:membrane"/>
    <property type="evidence" value="ECO:0007669"/>
    <property type="project" value="TreeGrafter"/>
</dbReference>
<dbReference type="InterPro" id="IPR001251">
    <property type="entry name" value="CRAL-TRIO_dom"/>
</dbReference>
<accession>A0A0S2Z343</accession>
<evidence type="ECO:0000313" key="3">
    <source>
        <dbReference type="EMBL" id="KAG6457317.1"/>
    </source>
</evidence>
<dbReference type="SUPFAM" id="SSF52087">
    <property type="entry name" value="CRAL/TRIO domain"/>
    <property type="match status" value="1"/>
</dbReference>
<dbReference type="PROSITE" id="PS50191">
    <property type="entry name" value="CRAL_TRIO"/>
    <property type="match status" value="1"/>
</dbReference>
<dbReference type="AlphaFoldDB" id="A0A0S2Z343"/>
<dbReference type="Proteomes" id="UP000791440">
    <property type="component" value="Unassembled WGS sequence"/>
</dbReference>
<dbReference type="EMBL" id="JH668543">
    <property type="protein sequence ID" value="KAG6457317.1"/>
    <property type="molecule type" value="Genomic_DNA"/>
</dbReference>
<dbReference type="PANTHER" id="PTHR10174:SF222">
    <property type="entry name" value="GH10083P-RELATED"/>
    <property type="match status" value="1"/>
</dbReference>
<protein>
    <submittedName>
        <fullName evidence="2">CRAL-TRIO domain-containing protein</fullName>
    </submittedName>
</protein>
<sequence>MQAIPKLPILEFTDDALESIRKCHNLHDPGRMEEAVDILCEWIQKQEHFLRKDFPRDYLERIIISTKGSLEKAKVRLDKICTMKTLAPKYFQDQDLRDVKHVLDGFKFFVLPKFAPDYYRVYFVKGYAKHITANDFQAFYKYSIRFCEYWMKHDYFNGFILVLDFTHKDLNILEFITNNNPSELHQHIVAYMKVYGARLKGIHIVTSSKLADALVSFIKPFFGAKLATRFHVYKKMDDLFETVPRDIFPIEYGGKEKSIAELHDKWFEVLNSKEHREYIKETVKAGTNESRRLINKLNDEYLGMPGTFRVLKID</sequence>
<dbReference type="Pfam" id="PF00650">
    <property type="entry name" value="CRAL_TRIO"/>
    <property type="match status" value="1"/>
</dbReference>
<dbReference type="Gene3D" id="3.40.525.10">
    <property type="entry name" value="CRAL-TRIO lipid binding domain"/>
    <property type="match status" value="1"/>
</dbReference>
<organism evidence="2">
    <name type="scientific">Manduca sexta</name>
    <name type="common">Tobacco hawkmoth</name>
    <name type="synonym">Tobacco hornworm</name>
    <dbReference type="NCBI Taxonomy" id="7130"/>
    <lineage>
        <taxon>Eukaryota</taxon>
        <taxon>Metazoa</taxon>
        <taxon>Ecdysozoa</taxon>
        <taxon>Arthropoda</taxon>
        <taxon>Hexapoda</taxon>
        <taxon>Insecta</taxon>
        <taxon>Pterygota</taxon>
        <taxon>Neoptera</taxon>
        <taxon>Endopterygota</taxon>
        <taxon>Lepidoptera</taxon>
        <taxon>Glossata</taxon>
        <taxon>Ditrysia</taxon>
        <taxon>Bombycoidea</taxon>
        <taxon>Sphingidae</taxon>
        <taxon>Sphinginae</taxon>
        <taxon>Sphingini</taxon>
        <taxon>Manduca</taxon>
    </lineage>
</organism>
<reference evidence="3" key="3">
    <citation type="submission" date="2020-12" db="EMBL/GenBank/DDBJ databases">
        <authorList>
            <person name="Kanost M."/>
        </authorList>
    </citation>
    <scope>NUCLEOTIDE SEQUENCE</scope>
</reference>
<dbReference type="PANTHER" id="PTHR10174">
    <property type="entry name" value="ALPHA-TOCOPHEROL TRANSFER PROTEIN-RELATED"/>
    <property type="match status" value="1"/>
</dbReference>
<reference evidence="2" key="1">
    <citation type="journal article" date="2015" name="Insect Biochem. Mol. Biol.">
        <title>Molecular evolution and expression of the CRAL_TRIO protein family in insects.</title>
        <authorList>
            <person name="Smith G."/>
            <person name="Briscoe A.D."/>
        </authorList>
    </citation>
    <scope>NUCLEOTIDE SEQUENCE</scope>
</reference>
<dbReference type="InterPro" id="IPR036865">
    <property type="entry name" value="CRAL-TRIO_dom_sf"/>
</dbReference>
<dbReference type="PRINTS" id="PR00180">
    <property type="entry name" value="CRETINALDHBP"/>
</dbReference>
<reference evidence="3" key="2">
    <citation type="journal article" date="2016" name="Insect Biochem. Mol. Biol.">
        <title>Multifaceted biological insights from a draft genome sequence of the tobacco hornworm moth, Manduca sexta.</title>
        <authorList>
            <person name="Kanost M.R."/>
            <person name="Arrese E.L."/>
            <person name="Cao X."/>
            <person name="Chen Y.R."/>
            <person name="Chellapilla S."/>
            <person name="Goldsmith M.R."/>
            <person name="Grosse-Wilde E."/>
            <person name="Heckel D.G."/>
            <person name="Herndon N."/>
            <person name="Jiang H."/>
            <person name="Papanicolaou A."/>
            <person name="Qu J."/>
            <person name="Soulages J.L."/>
            <person name="Vogel H."/>
            <person name="Walters J."/>
            <person name="Waterhouse R.M."/>
            <person name="Ahn S.J."/>
            <person name="Almeida F.C."/>
            <person name="An C."/>
            <person name="Aqrawi P."/>
            <person name="Bretschneider A."/>
            <person name="Bryant W.B."/>
            <person name="Bucks S."/>
            <person name="Chao H."/>
            <person name="Chevignon G."/>
            <person name="Christen J.M."/>
            <person name="Clarke D.F."/>
            <person name="Dittmer N.T."/>
            <person name="Ferguson L.C.F."/>
            <person name="Garavelou S."/>
            <person name="Gordon K.H.J."/>
            <person name="Gunaratna R.T."/>
            <person name="Han Y."/>
            <person name="Hauser F."/>
            <person name="He Y."/>
            <person name="Heidel-Fischer H."/>
            <person name="Hirsh A."/>
            <person name="Hu Y."/>
            <person name="Jiang H."/>
            <person name="Kalra D."/>
            <person name="Klinner C."/>
            <person name="Konig C."/>
            <person name="Kovar C."/>
            <person name="Kroll A.R."/>
            <person name="Kuwar S.S."/>
            <person name="Lee S.L."/>
            <person name="Lehman R."/>
            <person name="Li K."/>
            <person name="Li Z."/>
            <person name="Liang H."/>
            <person name="Lovelace S."/>
            <person name="Lu Z."/>
            <person name="Mansfield J.H."/>
            <person name="McCulloch K.J."/>
            <person name="Mathew T."/>
            <person name="Morton B."/>
            <person name="Muzny D.M."/>
            <person name="Neunemann D."/>
            <person name="Ongeri F."/>
            <person name="Pauchet Y."/>
            <person name="Pu L.L."/>
            <person name="Pyrousis I."/>
            <person name="Rao X.J."/>
            <person name="Redding A."/>
            <person name="Roesel C."/>
            <person name="Sanchez-Gracia A."/>
            <person name="Schaack S."/>
            <person name="Shukla A."/>
            <person name="Tetreau G."/>
            <person name="Wang Y."/>
            <person name="Xiong G.H."/>
            <person name="Traut W."/>
            <person name="Walsh T.K."/>
            <person name="Worley K.C."/>
            <person name="Wu D."/>
            <person name="Wu W."/>
            <person name="Wu Y.Q."/>
            <person name="Zhang X."/>
            <person name="Zou Z."/>
            <person name="Zucker H."/>
            <person name="Briscoe A.D."/>
            <person name="Burmester T."/>
            <person name="Clem R.J."/>
            <person name="Feyereisen R."/>
            <person name="Grimmelikhuijzen C.J.P."/>
            <person name="Hamodrakas S.J."/>
            <person name="Hansson B.S."/>
            <person name="Huguet E."/>
            <person name="Jermiin L.S."/>
            <person name="Lan Q."/>
            <person name="Lehman H.K."/>
            <person name="Lorenzen M."/>
            <person name="Merzendorfer H."/>
            <person name="Michalopoulos I."/>
            <person name="Morton D.B."/>
            <person name="Muthukrishnan S."/>
            <person name="Oakeshott J.G."/>
            <person name="Palmer W."/>
            <person name="Park Y."/>
            <person name="Passarelli A.L."/>
            <person name="Rozas J."/>
            <person name="Schwartz L.M."/>
            <person name="Smith W."/>
            <person name="Southgate A."/>
            <person name="Vilcinskas A."/>
            <person name="Vogt R."/>
            <person name="Wang P."/>
            <person name="Werren J."/>
            <person name="Yu X.Q."/>
            <person name="Zhou J.J."/>
            <person name="Brown S.J."/>
            <person name="Scherer S.E."/>
            <person name="Richards S."/>
            <person name="Blissard G.W."/>
        </authorList>
    </citation>
    <scope>NUCLEOTIDE SEQUENCE</scope>
</reference>
<proteinExistence type="evidence at transcript level"/>
<name>A0A0S2Z343_MANSE</name>
<keyword evidence="4" id="KW-1185">Reference proteome</keyword>
<dbReference type="GO" id="GO:1902936">
    <property type="term" value="F:phosphatidylinositol bisphosphate binding"/>
    <property type="evidence" value="ECO:0007669"/>
    <property type="project" value="TreeGrafter"/>
</dbReference>
<dbReference type="InterPro" id="IPR036273">
    <property type="entry name" value="CRAL/TRIO_N_dom_sf"/>
</dbReference>
<feature type="non-terminal residue" evidence="2">
    <location>
        <position position="314"/>
    </location>
</feature>
<dbReference type="EMBL" id="KT943542">
    <property type="protein sequence ID" value="ALQ33300.1"/>
    <property type="molecule type" value="mRNA"/>
</dbReference>
<evidence type="ECO:0000313" key="2">
    <source>
        <dbReference type="EMBL" id="ALQ33300.1"/>
    </source>
</evidence>
<dbReference type="SUPFAM" id="SSF46938">
    <property type="entry name" value="CRAL/TRIO N-terminal domain"/>
    <property type="match status" value="1"/>
</dbReference>
<feature type="domain" description="CRAL-TRIO" evidence="1">
    <location>
        <begin position="51"/>
        <end position="260"/>
    </location>
</feature>
<evidence type="ECO:0000313" key="4">
    <source>
        <dbReference type="Proteomes" id="UP000791440"/>
    </source>
</evidence>
<dbReference type="OrthoDB" id="6575879at2759"/>